<reference evidence="18" key="1">
    <citation type="journal article" date="2020" name="Gene">
        <title>Mitochondrial genomes of four American characins and phylogenetic relationships within the family Characidae (Teleostei: Characiformes).</title>
        <authorList>
            <person name="Liu H."/>
            <person name="Sun C."/>
            <person name="Zhu Y."/>
            <person name="Li Y."/>
            <person name="Wei Y."/>
            <person name="Ruan H."/>
        </authorList>
    </citation>
    <scope>NUCLEOTIDE SEQUENCE</scope>
</reference>
<sequence length="98" mass="10381">MSTAFYALAAAFTLGVSGLALHRTHLISALLCLEGMMLSLFITMGLWALQLFVGAYTIAPMFLLAIGGCEAAVGLSLVTAMARTHKNEKTDNLTSLKC</sequence>
<proteinExistence type="inferred from homology"/>
<keyword evidence="9 17" id="KW-0249">Electron transport</keyword>
<evidence type="ECO:0000256" key="16">
    <source>
        <dbReference type="ARBA" id="ARBA00048769"/>
    </source>
</evidence>
<comment type="subcellular location">
    <subcellularLocation>
        <location evidence="17">Mitochondrion inner membrane</location>
        <topology evidence="17">Multi-pass membrane protein</topology>
    </subcellularLocation>
    <subcellularLocation>
        <location evidence="1">Mitochondrion membrane</location>
        <topology evidence="1">Multi-pass membrane protein</topology>
    </subcellularLocation>
</comment>
<keyword evidence="14 17" id="KW-0472">Membrane</keyword>
<dbReference type="EC" id="7.1.1.2" evidence="3 17"/>
<keyword evidence="10 17" id="KW-1133">Transmembrane helix</keyword>
<evidence type="ECO:0000256" key="12">
    <source>
        <dbReference type="ARBA" id="ARBA00023075"/>
    </source>
</evidence>
<protein>
    <recommendedName>
        <fullName evidence="4 17">NADH-ubiquinone oxidoreductase chain 4L</fullName>
        <ecNumber evidence="3 17">7.1.1.2</ecNumber>
    </recommendedName>
</protein>
<evidence type="ECO:0000256" key="11">
    <source>
        <dbReference type="ARBA" id="ARBA00023027"/>
    </source>
</evidence>
<organism evidence="18">
    <name type="scientific">Aphyocharax rathbuni</name>
    <dbReference type="NCBI Taxonomy" id="1180188"/>
    <lineage>
        <taxon>Eukaryota</taxon>
        <taxon>Metazoa</taxon>
        <taxon>Chordata</taxon>
        <taxon>Craniata</taxon>
        <taxon>Vertebrata</taxon>
        <taxon>Euteleostomi</taxon>
        <taxon>Actinopterygii</taxon>
        <taxon>Neopterygii</taxon>
        <taxon>Teleostei</taxon>
        <taxon>Ostariophysi</taxon>
        <taxon>Characiformes</taxon>
        <taxon>Characoidei</taxon>
        <taxon>Characidae</taxon>
        <taxon>Aphyocharax</taxon>
    </lineage>
</organism>
<evidence type="ECO:0000313" key="18">
    <source>
        <dbReference type="EMBL" id="QOW38126.1"/>
    </source>
</evidence>
<keyword evidence="13 17" id="KW-0496">Mitochondrion</keyword>
<keyword evidence="6 17" id="KW-0679">Respiratory chain</keyword>
<dbReference type="Pfam" id="PF00420">
    <property type="entry name" value="Oxidored_q2"/>
    <property type="match status" value="1"/>
</dbReference>
<evidence type="ECO:0000256" key="3">
    <source>
        <dbReference type="ARBA" id="ARBA00012944"/>
    </source>
</evidence>
<evidence type="ECO:0000256" key="2">
    <source>
        <dbReference type="ARBA" id="ARBA00010519"/>
    </source>
</evidence>
<evidence type="ECO:0000256" key="7">
    <source>
        <dbReference type="ARBA" id="ARBA00022692"/>
    </source>
</evidence>
<evidence type="ECO:0000256" key="17">
    <source>
        <dbReference type="RuleBase" id="RU004419"/>
    </source>
</evidence>
<comment type="catalytic activity">
    <reaction evidence="16">
        <text>a ubiquinone + NADH + 5 H(+)(in) = a ubiquinol + NAD(+) + 4 H(+)(out)</text>
        <dbReference type="Rhea" id="RHEA:29091"/>
        <dbReference type="Rhea" id="RHEA-COMP:9565"/>
        <dbReference type="Rhea" id="RHEA-COMP:9566"/>
        <dbReference type="ChEBI" id="CHEBI:15378"/>
        <dbReference type="ChEBI" id="CHEBI:16389"/>
        <dbReference type="ChEBI" id="CHEBI:17976"/>
        <dbReference type="ChEBI" id="CHEBI:57540"/>
        <dbReference type="ChEBI" id="CHEBI:57945"/>
        <dbReference type="EC" id="7.1.1.2"/>
    </reaction>
    <physiologicalReaction direction="left-to-right" evidence="16">
        <dbReference type="Rhea" id="RHEA:29092"/>
    </physiologicalReaction>
</comment>
<dbReference type="Gene3D" id="1.10.287.3510">
    <property type="match status" value="1"/>
</dbReference>
<keyword evidence="11 17" id="KW-0520">NAD</keyword>
<evidence type="ECO:0000256" key="10">
    <source>
        <dbReference type="ARBA" id="ARBA00022989"/>
    </source>
</evidence>
<dbReference type="EMBL" id="MT185594">
    <property type="protein sequence ID" value="QOW38126.1"/>
    <property type="molecule type" value="Genomic_DNA"/>
</dbReference>
<dbReference type="GO" id="GO:0016651">
    <property type="term" value="F:oxidoreductase activity, acting on NAD(P)H"/>
    <property type="evidence" value="ECO:0007669"/>
    <property type="project" value="InterPro"/>
</dbReference>
<evidence type="ECO:0000256" key="13">
    <source>
        <dbReference type="ARBA" id="ARBA00023128"/>
    </source>
</evidence>
<evidence type="ECO:0000256" key="1">
    <source>
        <dbReference type="ARBA" id="ARBA00004225"/>
    </source>
</evidence>
<name>A0A7S6VGE9_9TELE</name>
<keyword evidence="5 17" id="KW-0813">Transport</keyword>
<dbReference type="PANTHER" id="PTHR11434">
    <property type="entry name" value="NADH-UBIQUINONE OXIDOREDUCTASE SUBUNIT ND4L"/>
    <property type="match status" value="1"/>
</dbReference>
<evidence type="ECO:0000256" key="15">
    <source>
        <dbReference type="ARBA" id="ARBA00043911"/>
    </source>
</evidence>
<dbReference type="GO" id="GO:0005743">
    <property type="term" value="C:mitochondrial inner membrane"/>
    <property type="evidence" value="ECO:0007669"/>
    <property type="project" value="UniProtKB-SubCell"/>
</dbReference>
<dbReference type="InterPro" id="IPR001133">
    <property type="entry name" value="NADH_UbQ_OxRdtase_chain4L/K"/>
</dbReference>
<evidence type="ECO:0000256" key="4">
    <source>
        <dbReference type="ARBA" id="ARBA00016612"/>
    </source>
</evidence>
<evidence type="ECO:0000256" key="5">
    <source>
        <dbReference type="ARBA" id="ARBA00022448"/>
    </source>
</evidence>
<keyword evidence="12 17" id="KW-0830">Ubiquinone</keyword>
<evidence type="ECO:0000256" key="14">
    <source>
        <dbReference type="ARBA" id="ARBA00023136"/>
    </source>
</evidence>
<dbReference type="GO" id="GO:0030964">
    <property type="term" value="C:NADH dehydrogenase complex"/>
    <property type="evidence" value="ECO:0007669"/>
    <property type="project" value="TreeGrafter"/>
</dbReference>
<dbReference type="PANTHER" id="PTHR11434:SF0">
    <property type="entry name" value="NADH-UBIQUINONE OXIDOREDUCTASE CHAIN 4L"/>
    <property type="match status" value="1"/>
</dbReference>
<dbReference type="AlphaFoldDB" id="A0A7S6VGE9"/>
<evidence type="ECO:0000256" key="6">
    <source>
        <dbReference type="ARBA" id="ARBA00022660"/>
    </source>
</evidence>
<gene>
    <name evidence="18" type="primary">ND4L</name>
</gene>
<dbReference type="InterPro" id="IPR039428">
    <property type="entry name" value="NUOK/Mnh_C1-like"/>
</dbReference>
<comment type="function">
    <text evidence="15">Core subunit of the mitochondrial membrane respiratory chain NADH dehydrogenase (Complex I) which catalyzes electron transfer from NADH through the respiratory chain, using ubiquinone as an electron acceptor. Part of the enzyme membrane arm which is embedded in the lipid bilayer and involved in proton translocation.</text>
</comment>
<feature type="transmembrane region" description="Helical" evidence="17">
    <location>
        <begin position="61"/>
        <end position="82"/>
    </location>
</feature>
<evidence type="ECO:0000256" key="9">
    <source>
        <dbReference type="ARBA" id="ARBA00022982"/>
    </source>
</evidence>
<dbReference type="GO" id="GO:0008137">
    <property type="term" value="F:NADH dehydrogenase (ubiquinone) activity"/>
    <property type="evidence" value="ECO:0007669"/>
    <property type="project" value="UniProtKB-EC"/>
</dbReference>
<comment type="similarity">
    <text evidence="2 17">Belongs to the complex I subunit 4L family.</text>
</comment>
<feature type="transmembrane region" description="Helical" evidence="17">
    <location>
        <begin position="28"/>
        <end position="49"/>
    </location>
</feature>
<keyword evidence="8 17" id="KW-1278">Translocase</keyword>
<dbReference type="GO" id="GO:0042773">
    <property type="term" value="P:ATP synthesis coupled electron transport"/>
    <property type="evidence" value="ECO:0007669"/>
    <property type="project" value="UniProtKB-UniRule"/>
</dbReference>
<keyword evidence="7 17" id="KW-0812">Transmembrane</keyword>
<geneLocation type="mitochondrion" evidence="18"/>
<keyword evidence="17" id="KW-0999">Mitochondrion inner membrane</keyword>
<evidence type="ECO:0000256" key="8">
    <source>
        <dbReference type="ARBA" id="ARBA00022967"/>
    </source>
</evidence>
<accession>A0A7S6VGE9</accession>